<sequence length="196" mass="22109">MKDAAKRPRQIDQLCVPPQVHLDLCVGLPRCLAPPPPPPQHAQDESVSQSRLQQLRHPEGEHRLAHRRELLVRVHKVLRVGRARRGGATRADHDADRRPRCGCRIPRGSHLAELLQRRRRPTQRVRARRVELEARRAEGEGGSCGSGAEDGNFQLGRRWSHVPPWAMGRPVLAASCSSQDEGLTDENCRPRILPRL</sequence>
<accession>A0ABR3W7Y9</accession>
<name>A0ABR3W7Y9_9PEZI</name>
<evidence type="ECO:0000313" key="2">
    <source>
        <dbReference type="EMBL" id="KAL1855392.1"/>
    </source>
</evidence>
<evidence type="ECO:0000313" key="3">
    <source>
        <dbReference type="Proteomes" id="UP001586593"/>
    </source>
</evidence>
<organism evidence="2 3">
    <name type="scientific">Phialemonium thermophilum</name>
    <dbReference type="NCBI Taxonomy" id="223376"/>
    <lineage>
        <taxon>Eukaryota</taxon>
        <taxon>Fungi</taxon>
        <taxon>Dikarya</taxon>
        <taxon>Ascomycota</taxon>
        <taxon>Pezizomycotina</taxon>
        <taxon>Sordariomycetes</taxon>
        <taxon>Sordariomycetidae</taxon>
        <taxon>Cephalothecales</taxon>
        <taxon>Cephalothecaceae</taxon>
        <taxon>Phialemonium</taxon>
    </lineage>
</organism>
<dbReference type="Proteomes" id="UP001586593">
    <property type="component" value="Unassembled WGS sequence"/>
</dbReference>
<evidence type="ECO:0000256" key="1">
    <source>
        <dbReference type="SAM" id="MobiDB-lite"/>
    </source>
</evidence>
<gene>
    <name evidence="2" type="ORF">VTK73DRAFT_8544</name>
</gene>
<proteinExistence type="predicted"/>
<reference evidence="2 3" key="1">
    <citation type="journal article" date="2024" name="Commun. Biol.">
        <title>Comparative genomic analysis of thermophilic fungi reveals convergent evolutionary adaptations and gene losses.</title>
        <authorList>
            <person name="Steindorff A.S."/>
            <person name="Aguilar-Pontes M.V."/>
            <person name="Robinson A.J."/>
            <person name="Andreopoulos B."/>
            <person name="LaButti K."/>
            <person name="Kuo A."/>
            <person name="Mondo S."/>
            <person name="Riley R."/>
            <person name="Otillar R."/>
            <person name="Haridas S."/>
            <person name="Lipzen A."/>
            <person name="Grimwood J."/>
            <person name="Schmutz J."/>
            <person name="Clum A."/>
            <person name="Reid I.D."/>
            <person name="Moisan M.C."/>
            <person name="Butler G."/>
            <person name="Nguyen T.T.M."/>
            <person name="Dewar K."/>
            <person name="Conant G."/>
            <person name="Drula E."/>
            <person name="Henrissat B."/>
            <person name="Hansel C."/>
            <person name="Singer S."/>
            <person name="Hutchinson M.I."/>
            <person name="de Vries R.P."/>
            <person name="Natvig D.O."/>
            <person name="Powell A.J."/>
            <person name="Tsang A."/>
            <person name="Grigoriev I.V."/>
        </authorList>
    </citation>
    <scope>NUCLEOTIDE SEQUENCE [LARGE SCALE GENOMIC DNA]</scope>
    <source>
        <strain evidence="2 3">ATCC 24622</strain>
    </source>
</reference>
<dbReference type="EMBL" id="JAZHXJ010000628">
    <property type="protein sequence ID" value="KAL1855392.1"/>
    <property type="molecule type" value="Genomic_DNA"/>
</dbReference>
<protein>
    <submittedName>
        <fullName evidence="2">Uncharacterized protein</fullName>
    </submittedName>
</protein>
<feature type="region of interest" description="Disordered" evidence="1">
    <location>
        <begin position="34"/>
        <end position="60"/>
    </location>
</feature>
<comment type="caution">
    <text evidence="2">The sequence shown here is derived from an EMBL/GenBank/DDBJ whole genome shotgun (WGS) entry which is preliminary data.</text>
</comment>
<keyword evidence="3" id="KW-1185">Reference proteome</keyword>